<evidence type="ECO:0000256" key="3">
    <source>
        <dbReference type="ARBA" id="ARBA00022692"/>
    </source>
</evidence>
<comment type="function">
    <text evidence="6">Gustatory receptor which mediates acceptance or avoidance behavior, depending on its substrates.</text>
</comment>
<dbReference type="EMBL" id="KZ149950">
    <property type="protein sequence ID" value="PZC76643.1"/>
    <property type="molecule type" value="Genomic_DNA"/>
</dbReference>
<keyword evidence="6" id="KW-0807">Transducer</keyword>
<keyword evidence="8" id="KW-1185">Reference proteome</keyword>
<evidence type="ECO:0000256" key="2">
    <source>
        <dbReference type="ARBA" id="ARBA00022475"/>
    </source>
</evidence>
<keyword evidence="3 6" id="KW-0812">Transmembrane</keyword>
<feature type="transmembrane region" description="Helical" evidence="6">
    <location>
        <begin position="283"/>
        <end position="302"/>
    </location>
</feature>
<dbReference type="InterPro" id="IPR013604">
    <property type="entry name" value="7TM_chemorcpt"/>
</dbReference>
<dbReference type="GO" id="GO:0007165">
    <property type="term" value="P:signal transduction"/>
    <property type="evidence" value="ECO:0007669"/>
    <property type="project" value="UniProtKB-KW"/>
</dbReference>
<proteinExistence type="inferred from homology"/>
<feature type="transmembrane region" description="Helical" evidence="6">
    <location>
        <begin position="314"/>
        <end position="335"/>
    </location>
</feature>
<name>A0A2W1BY00_HELAM</name>
<keyword evidence="6" id="KW-0675">Receptor</keyword>
<dbReference type="Pfam" id="PF08395">
    <property type="entry name" value="7tm_7"/>
    <property type="match status" value="1"/>
</dbReference>
<keyword evidence="2 6" id="KW-1003">Cell membrane</keyword>
<keyword evidence="5 6" id="KW-0472">Membrane</keyword>
<organism evidence="7 8">
    <name type="scientific">Helicoverpa armigera</name>
    <name type="common">Cotton bollworm</name>
    <name type="synonym">Heliothis armigera</name>
    <dbReference type="NCBI Taxonomy" id="29058"/>
    <lineage>
        <taxon>Eukaryota</taxon>
        <taxon>Metazoa</taxon>
        <taxon>Ecdysozoa</taxon>
        <taxon>Arthropoda</taxon>
        <taxon>Hexapoda</taxon>
        <taxon>Insecta</taxon>
        <taxon>Pterygota</taxon>
        <taxon>Neoptera</taxon>
        <taxon>Endopterygota</taxon>
        <taxon>Lepidoptera</taxon>
        <taxon>Glossata</taxon>
        <taxon>Ditrysia</taxon>
        <taxon>Noctuoidea</taxon>
        <taxon>Noctuidae</taxon>
        <taxon>Heliothinae</taxon>
        <taxon>Helicoverpa</taxon>
    </lineage>
</organism>
<dbReference type="AlphaFoldDB" id="A0A2W1BY00"/>
<sequence>MEFGKDQDNESNIDQDYSNQRKKIVNIYNNIKRELIFEYFTGIYRFQLIDGELRTPNWKLKALGIVIVSIYTAAFIWFIIPDPSDCMTGLHVFLNNIDDFPCIVVLIQYIASMITCNFLMNSKNIRSITLLGEVDTILQVEKIEDFYKKIESKLNKYLILLILTHFIHGVLDVFSSDDIVWEMTILPLYLNQKIVVLIFCSYVIMLNSRLRLINSYLREFIQEQDKRSVPVFTVRGTKTKNEKTLNYIGRPSIRNTKIRDLATTYDIMGEICFMVNEIFNFQIFISLVTTFTFIVITIWTSLNVYRKPDYQSSQLINVLIWCMNMICNVAAMSFACERLLVLRNETRILVNKIIMNYNLPKTVRVQAKAFMELVEAWPLRIYVYDMFSIDITLMLKFISVATTYLIVLIQISHFI</sequence>
<reference evidence="7 8" key="1">
    <citation type="journal article" date="2017" name="BMC Biol.">
        <title>Genomic innovations, transcriptional plasticity and gene loss underlying the evolution and divergence of two highly polyphagous and invasive Helicoverpa pest species.</title>
        <authorList>
            <person name="Pearce S.L."/>
            <person name="Clarke D.F."/>
            <person name="East P.D."/>
            <person name="Elfekih S."/>
            <person name="Gordon K.H."/>
            <person name="Jermiin L.S."/>
            <person name="McGaughran A."/>
            <person name="Oakeshott J.G."/>
            <person name="Papanikolaou A."/>
            <person name="Perera O.P."/>
            <person name="Rane R.V."/>
            <person name="Richards S."/>
            <person name="Tay W.T."/>
            <person name="Walsh T.K."/>
            <person name="Anderson A."/>
            <person name="Anderson C.J."/>
            <person name="Asgari S."/>
            <person name="Board P.G."/>
            <person name="Bretschneider A."/>
            <person name="Campbell P.M."/>
            <person name="Chertemps T."/>
            <person name="Christeller J.T."/>
            <person name="Coppin C.W."/>
            <person name="Downes S.J."/>
            <person name="Duan G."/>
            <person name="Farnsworth C.A."/>
            <person name="Good R.T."/>
            <person name="Han L.B."/>
            <person name="Han Y.C."/>
            <person name="Hatje K."/>
            <person name="Horne I."/>
            <person name="Huang Y.P."/>
            <person name="Hughes D.S."/>
            <person name="Jacquin-Joly E."/>
            <person name="James W."/>
            <person name="Jhangiani S."/>
            <person name="Kollmar M."/>
            <person name="Kuwar S.S."/>
            <person name="Li S."/>
            <person name="Liu N.Y."/>
            <person name="Maibeche M.T."/>
            <person name="Miller J.R."/>
            <person name="Montagne N."/>
            <person name="Perry T."/>
            <person name="Qu J."/>
            <person name="Song S.V."/>
            <person name="Sutton G.G."/>
            <person name="Vogel H."/>
            <person name="Walenz B.P."/>
            <person name="Xu W."/>
            <person name="Zhang H.J."/>
            <person name="Zou Z."/>
            <person name="Batterham P."/>
            <person name="Edwards O.R."/>
            <person name="Feyereisen R."/>
            <person name="Gibbs R.A."/>
            <person name="Heckel D.G."/>
            <person name="McGrath A."/>
            <person name="Robin C."/>
            <person name="Scherer S.E."/>
            <person name="Worley K.C."/>
            <person name="Wu Y.D."/>
        </authorList>
    </citation>
    <scope>NUCLEOTIDE SEQUENCE [LARGE SCALE GENOMIC DNA]</scope>
    <source>
        <strain evidence="7">Harm_GR_Male_#8</strain>
        <tissue evidence="7">Whole organism</tissue>
    </source>
</reference>
<feature type="transmembrane region" description="Helical" evidence="6">
    <location>
        <begin position="62"/>
        <end position="80"/>
    </location>
</feature>
<feature type="transmembrane region" description="Helical" evidence="6">
    <location>
        <begin position="100"/>
        <end position="120"/>
    </location>
</feature>
<comment type="similarity">
    <text evidence="6">Belongs to the insect chemoreceptor superfamily. Gustatory receptor (GR) family.</text>
</comment>
<dbReference type="GO" id="GO:0050909">
    <property type="term" value="P:sensory perception of taste"/>
    <property type="evidence" value="ECO:0007669"/>
    <property type="project" value="InterPro"/>
</dbReference>
<feature type="transmembrane region" description="Helical" evidence="6">
    <location>
        <begin position="393"/>
        <end position="412"/>
    </location>
</feature>
<evidence type="ECO:0000256" key="4">
    <source>
        <dbReference type="ARBA" id="ARBA00022989"/>
    </source>
</evidence>
<dbReference type="OrthoDB" id="7354650at2759"/>
<evidence type="ECO:0000313" key="8">
    <source>
        <dbReference type="Proteomes" id="UP000249218"/>
    </source>
</evidence>
<dbReference type="Proteomes" id="UP000249218">
    <property type="component" value="Unassembled WGS sequence"/>
</dbReference>
<comment type="subcellular location">
    <subcellularLocation>
        <location evidence="1 6">Cell membrane</location>
        <topology evidence="1 6">Multi-pass membrane protein</topology>
    </subcellularLocation>
</comment>
<evidence type="ECO:0000256" key="6">
    <source>
        <dbReference type="RuleBase" id="RU363108"/>
    </source>
</evidence>
<keyword evidence="4 6" id="KW-1133">Transmembrane helix</keyword>
<feature type="transmembrane region" description="Helical" evidence="6">
    <location>
        <begin position="157"/>
        <end position="174"/>
    </location>
</feature>
<gene>
    <name evidence="7" type="primary">HaOG200764</name>
    <name evidence="7" type="ORF">B5X24_HaOG200764</name>
</gene>
<evidence type="ECO:0000256" key="1">
    <source>
        <dbReference type="ARBA" id="ARBA00004651"/>
    </source>
</evidence>
<evidence type="ECO:0000313" key="7">
    <source>
        <dbReference type="EMBL" id="PZC76643.1"/>
    </source>
</evidence>
<feature type="transmembrane region" description="Helical" evidence="6">
    <location>
        <begin position="194"/>
        <end position="212"/>
    </location>
</feature>
<protein>
    <recommendedName>
        <fullName evidence="6">Gustatory receptor</fullName>
    </recommendedName>
</protein>
<dbReference type="GO" id="GO:0005886">
    <property type="term" value="C:plasma membrane"/>
    <property type="evidence" value="ECO:0007669"/>
    <property type="project" value="UniProtKB-SubCell"/>
</dbReference>
<evidence type="ECO:0000256" key="5">
    <source>
        <dbReference type="ARBA" id="ARBA00023136"/>
    </source>
</evidence>
<accession>A0A2W1BY00</accession>